<evidence type="ECO:0000313" key="2">
    <source>
        <dbReference type="Proteomes" id="UP000624279"/>
    </source>
</evidence>
<organism evidence="1 2">
    <name type="scientific">Undibacterium flavidum</name>
    <dbReference type="NCBI Taxonomy" id="2762297"/>
    <lineage>
        <taxon>Bacteria</taxon>
        <taxon>Pseudomonadati</taxon>
        <taxon>Pseudomonadota</taxon>
        <taxon>Betaproteobacteria</taxon>
        <taxon>Burkholderiales</taxon>
        <taxon>Oxalobacteraceae</taxon>
        <taxon>Undibacterium</taxon>
    </lineage>
</organism>
<evidence type="ECO:0000313" key="1">
    <source>
        <dbReference type="EMBL" id="MBC3872541.1"/>
    </source>
</evidence>
<accession>A0ABR6Y7G0</accession>
<dbReference type="Proteomes" id="UP000624279">
    <property type="component" value="Unassembled WGS sequence"/>
</dbReference>
<comment type="caution">
    <text evidence="1">The sequence shown here is derived from an EMBL/GenBank/DDBJ whole genome shotgun (WGS) entry which is preliminary data.</text>
</comment>
<dbReference type="RefSeq" id="WP_186940533.1">
    <property type="nucleotide sequence ID" value="NZ_JACOGA010000002.1"/>
</dbReference>
<keyword evidence="2" id="KW-1185">Reference proteome</keyword>
<reference evidence="1 2" key="1">
    <citation type="submission" date="2020-08" db="EMBL/GenBank/DDBJ databases">
        <title>Novel species isolated from subtropical streams in China.</title>
        <authorList>
            <person name="Lu H."/>
        </authorList>
    </citation>
    <scope>NUCLEOTIDE SEQUENCE [LARGE SCALE GENOMIC DNA]</scope>
    <source>
        <strain evidence="1 2">LX15W</strain>
    </source>
</reference>
<name>A0ABR6Y7G0_9BURK</name>
<gene>
    <name evidence="1" type="ORF">H8K55_02990</name>
</gene>
<proteinExistence type="predicted"/>
<dbReference type="EMBL" id="JACOGA010000002">
    <property type="protein sequence ID" value="MBC3872541.1"/>
    <property type="molecule type" value="Genomic_DNA"/>
</dbReference>
<sequence length="230" mass="25500">MKSTTGETTVIDGTFPQTIELKSGTKFGIPTKQRKIRRIGDAWLAVSGDFLLGQLAFDQLNQIADTSCQEMPKVWETLRGTLRQEVAYETGFPIEEIDKTVIAMVCPALETGVRILQVNPNKVAVAFPGQFVITWPPDINPTLTDALTAKFQKNLEDSFRLSSLSDIFRAILVVMDEANRLSPTVGSIIQFGLALKENNKTFSYFYSEGAIKDFSEMNSVQLEQVVLTPA</sequence>
<protein>
    <submittedName>
        <fullName evidence="1">Uncharacterized protein</fullName>
    </submittedName>
</protein>